<proteinExistence type="predicted"/>
<keyword evidence="2" id="KW-1185">Reference proteome</keyword>
<dbReference type="GO" id="GO:0000166">
    <property type="term" value="F:nucleotide binding"/>
    <property type="evidence" value="ECO:0007669"/>
    <property type="project" value="InterPro"/>
</dbReference>
<dbReference type="Proteomes" id="UP000031668">
    <property type="component" value="Unassembled WGS sequence"/>
</dbReference>
<protein>
    <submittedName>
        <fullName evidence="1">Uncharacterized protein</fullName>
    </submittedName>
</protein>
<comment type="caution">
    <text evidence="1">The sequence shown here is derived from an EMBL/GenBank/DDBJ whole genome shotgun (WGS) entry which is preliminary data.</text>
</comment>
<sequence length="129" mass="14648">MLRYVAIGELNFGHHPIAVAIYNYIVGMVDTAKVMTSELESLIDYDITLCIDPGNGFEYKIEGNTVHLGNYEYMKKNNISIDKCTLNQDLTQVFAAINEKVDKESKCRSHLFSTCLTPPDLQHQKWSKS</sequence>
<dbReference type="AlphaFoldDB" id="A0A0C2JDJ0"/>
<dbReference type="EMBL" id="JWZT01003269">
    <property type="protein sequence ID" value="KII67223.1"/>
    <property type="molecule type" value="Genomic_DNA"/>
</dbReference>
<organism evidence="1 2">
    <name type="scientific">Thelohanellus kitauei</name>
    <name type="common">Myxosporean</name>
    <dbReference type="NCBI Taxonomy" id="669202"/>
    <lineage>
        <taxon>Eukaryota</taxon>
        <taxon>Metazoa</taxon>
        <taxon>Cnidaria</taxon>
        <taxon>Myxozoa</taxon>
        <taxon>Myxosporea</taxon>
        <taxon>Bivalvulida</taxon>
        <taxon>Platysporina</taxon>
        <taxon>Myxobolidae</taxon>
        <taxon>Thelohanellus</taxon>
    </lineage>
</organism>
<dbReference type="Gene3D" id="3.40.1110.10">
    <property type="entry name" value="Calcium-transporting ATPase, cytoplasmic domain N"/>
    <property type="match status" value="1"/>
</dbReference>
<evidence type="ECO:0000313" key="2">
    <source>
        <dbReference type="Proteomes" id="UP000031668"/>
    </source>
</evidence>
<name>A0A0C2JDJ0_THEKT</name>
<reference evidence="1 2" key="1">
    <citation type="journal article" date="2014" name="Genome Biol. Evol.">
        <title>The genome of the myxosporean Thelohanellus kitauei shows adaptations to nutrient acquisition within its fish host.</title>
        <authorList>
            <person name="Yang Y."/>
            <person name="Xiong J."/>
            <person name="Zhou Z."/>
            <person name="Huo F."/>
            <person name="Miao W."/>
            <person name="Ran C."/>
            <person name="Liu Y."/>
            <person name="Zhang J."/>
            <person name="Feng J."/>
            <person name="Wang M."/>
            <person name="Wang M."/>
            <person name="Wang L."/>
            <person name="Yao B."/>
        </authorList>
    </citation>
    <scope>NUCLEOTIDE SEQUENCE [LARGE SCALE GENOMIC DNA]</scope>
    <source>
        <strain evidence="1">Wuqing</strain>
    </source>
</reference>
<dbReference type="OrthoDB" id="436087at2759"/>
<dbReference type="InterPro" id="IPR023299">
    <property type="entry name" value="ATPase_P-typ_cyto_dom_N"/>
</dbReference>
<accession>A0A0C2JDJ0</accession>
<evidence type="ECO:0000313" key="1">
    <source>
        <dbReference type="EMBL" id="KII67223.1"/>
    </source>
</evidence>
<gene>
    <name evidence="1" type="ORF">RF11_13859</name>
</gene>